<accession>A0A444Y7I7</accession>
<evidence type="ECO:0008006" key="4">
    <source>
        <dbReference type="Google" id="ProtNLM"/>
    </source>
</evidence>
<reference evidence="2 3" key="1">
    <citation type="submission" date="2019-01" db="EMBL/GenBank/DDBJ databases">
        <title>Sequencing of cultivated peanut Arachis hypogaea provides insights into genome evolution and oil improvement.</title>
        <authorList>
            <person name="Chen X."/>
        </authorList>
    </citation>
    <scope>NUCLEOTIDE SEQUENCE [LARGE SCALE GENOMIC DNA]</scope>
    <source>
        <strain evidence="3">cv. Fuhuasheng</strain>
        <tissue evidence="2">Leaves</tissue>
    </source>
</reference>
<dbReference type="PANTHER" id="PTHR31065:SF56">
    <property type="entry name" value="OS11G0428700 PROTEIN"/>
    <property type="match status" value="1"/>
</dbReference>
<evidence type="ECO:0000313" key="3">
    <source>
        <dbReference type="Proteomes" id="UP000289738"/>
    </source>
</evidence>
<proteinExistence type="predicted"/>
<comment type="caution">
    <text evidence="2">The sequence shown here is derived from an EMBL/GenBank/DDBJ whole genome shotgun (WGS) entry which is preliminary data.</text>
</comment>
<dbReference type="InterPro" id="IPR006734">
    <property type="entry name" value="PLATZ"/>
</dbReference>
<keyword evidence="3" id="KW-1185">Reference proteome</keyword>
<feature type="compositionally biased region" description="Basic and acidic residues" evidence="1">
    <location>
        <begin position="181"/>
        <end position="196"/>
    </location>
</feature>
<evidence type="ECO:0000256" key="1">
    <source>
        <dbReference type="SAM" id="MobiDB-lite"/>
    </source>
</evidence>
<sequence length="229" mass="26444">MVNYNLNLNVLQECLYVPAWLENLLSITFFSLCNVHTEKAKNDCKMFCLDCNHKASCIHCIASSHEKHRVVQIRRSSYNDVVRVIEIENALNISGIQTYRINGFRVLFLITRPLNPKKNKISAKVGFGYNTNCVMCTRIIVQPYVFCSLECKLMWTKQSESESFAIEGISRTMLSAEEEEELHKKLEPERLLERRQRPSPCAQPLPPPPLFNNANSRKRKGIPRRSPLM</sequence>
<organism evidence="2 3">
    <name type="scientific">Arachis hypogaea</name>
    <name type="common">Peanut</name>
    <dbReference type="NCBI Taxonomy" id="3818"/>
    <lineage>
        <taxon>Eukaryota</taxon>
        <taxon>Viridiplantae</taxon>
        <taxon>Streptophyta</taxon>
        <taxon>Embryophyta</taxon>
        <taxon>Tracheophyta</taxon>
        <taxon>Spermatophyta</taxon>
        <taxon>Magnoliopsida</taxon>
        <taxon>eudicotyledons</taxon>
        <taxon>Gunneridae</taxon>
        <taxon>Pentapetalae</taxon>
        <taxon>rosids</taxon>
        <taxon>fabids</taxon>
        <taxon>Fabales</taxon>
        <taxon>Fabaceae</taxon>
        <taxon>Papilionoideae</taxon>
        <taxon>50 kb inversion clade</taxon>
        <taxon>dalbergioids sensu lato</taxon>
        <taxon>Dalbergieae</taxon>
        <taxon>Pterocarpus clade</taxon>
        <taxon>Arachis</taxon>
    </lineage>
</organism>
<dbReference type="Pfam" id="PF04640">
    <property type="entry name" value="PLATZ"/>
    <property type="match status" value="1"/>
</dbReference>
<feature type="region of interest" description="Disordered" evidence="1">
    <location>
        <begin position="180"/>
        <end position="229"/>
    </location>
</feature>
<gene>
    <name evidence="2" type="ORF">Ahy_B08g093999</name>
</gene>
<dbReference type="Proteomes" id="UP000289738">
    <property type="component" value="Chromosome B08"/>
</dbReference>
<dbReference type="STRING" id="3818.A0A444Y7I7"/>
<dbReference type="EMBL" id="SDMP01000018">
    <property type="protein sequence ID" value="RYQ97922.1"/>
    <property type="molecule type" value="Genomic_DNA"/>
</dbReference>
<feature type="compositionally biased region" description="Pro residues" evidence="1">
    <location>
        <begin position="201"/>
        <end position="210"/>
    </location>
</feature>
<dbReference type="PANTHER" id="PTHR31065">
    <property type="entry name" value="PLATZ TRANSCRIPTION FACTOR FAMILY PROTEIN"/>
    <property type="match status" value="1"/>
</dbReference>
<protein>
    <recommendedName>
        <fullName evidence="4">B box-type domain-containing protein</fullName>
    </recommendedName>
</protein>
<evidence type="ECO:0000313" key="2">
    <source>
        <dbReference type="EMBL" id="RYQ97922.1"/>
    </source>
</evidence>
<name>A0A444Y7I7_ARAHY</name>
<dbReference type="AlphaFoldDB" id="A0A444Y7I7"/>